<evidence type="ECO:0000256" key="1">
    <source>
        <dbReference type="ARBA" id="ARBA00023125"/>
    </source>
</evidence>
<evidence type="ECO:0000256" key="2">
    <source>
        <dbReference type="ARBA" id="ARBA00023172"/>
    </source>
</evidence>
<dbReference type="PANTHER" id="PTHR30349:SF41">
    <property type="entry name" value="INTEGRASE_RECOMBINASE PROTEIN MJ0367-RELATED"/>
    <property type="match status" value="1"/>
</dbReference>
<dbReference type="InterPro" id="IPR013762">
    <property type="entry name" value="Integrase-like_cat_sf"/>
</dbReference>
<organism evidence="3 4">
    <name type="scientific">Hydra vulgaris</name>
    <name type="common">Hydra</name>
    <name type="synonym">Hydra attenuata</name>
    <dbReference type="NCBI Taxonomy" id="6087"/>
    <lineage>
        <taxon>Eukaryota</taxon>
        <taxon>Metazoa</taxon>
        <taxon>Cnidaria</taxon>
        <taxon>Hydrozoa</taxon>
        <taxon>Hydroidolina</taxon>
        <taxon>Anthoathecata</taxon>
        <taxon>Aplanulata</taxon>
        <taxon>Hydridae</taxon>
        <taxon>Hydra</taxon>
    </lineage>
</organism>
<gene>
    <name evidence="4" type="primary">LOC136087779</name>
    <name evidence="5" type="synonym">LOC136087845</name>
    <name evidence="6" type="synonym">LOC136087847</name>
</gene>
<dbReference type="RefSeq" id="XP_065667506.1">
    <property type="nucleotide sequence ID" value="XM_065811434.1"/>
</dbReference>
<keyword evidence="2" id="KW-0233">DNA recombination</keyword>
<evidence type="ECO:0000313" key="6">
    <source>
        <dbReference type="RefSeq" id="XP_065667510.1"/>
    </source>
</evidence>
<dbReference type="SUPFAM" id="SSF56349">
    <property type="entry name" value="DNA breaking-rejoining enzymes"/>
    <property type="match status" value="1"/>
</dbReference>
<dbReference type="Gene3D" id="1.10.443.10">
    <property type="entry name" value="Intergrase catalytic core"/>
    <property type="match status" value="1"/>
</dbReference>
<name>A0ABM4CZC1_HYDVU</name>
<dbReference type="RefSeq" id="XP_065667510.1">
    <property type="nucleotide sequence ID" value="XM_065811438.1"/>
</dbReference>
<reference evidence="4 5" key="1">
    <citation type="submission" date="2025-05" db="UniProtKB">
        <authorList>
            <consortium name="RefSeq"/>
        </authorList>
    </citation>
    <scope>IDENTIFICATION</scope>
</reference>
<protein>
    <submittedName>
        <fullName evidence="4">Uncharacterized protein LOC136087779</fullName>
    </submittedName>
    <submittedName>
        <fullName evidence="5">Uncharacterized protein LOC136087845</fullName>
    </submittedName>
    <submittedName>
        <fullName evidence="6">Uncharacterized protein LOC136087847</fullName>
    </submittedName>
</protein>
<evidence type="ECO:0000313" key="3">
    <source>
        <dbReference type="Proteomes" id="UP001652625"/>
    </source>
</evidence>
<accession>A0ABM4CZC1</accession>
<evidence type="ECO:0000313" key="4">
    <source>
        <dbReference type="RefSeq" id="XP_065667327.1"/>
    </source>
</evidence>
<keyword evidence="1" id="KW-0238">DNA-binding</keyword>
<dbReference type="Proteomes" id="UP001652625">
    <property type="component" value="Chromosome 12"/>
</dbReference>
<dbReference type="InterPro" id="IPR050090">
    <property type="entry name" value="Tyrosine_recombinase_XerCD"/>
</dbReference>
<evidence type="ECO:0000313" key="5">
    <source>
        <dbReference type="RefSeq" id="XP_065667506.1"/>
    </source>
</evidence>
<dbReference type="GeneID" id="136087779"/>
<dbReference type="PANTHER" id="PTHR30349">
    <property type="entry name" value="PHAGE INTEGRASE-RELATED"/>
    <property type="match status" value="1"/>
</dbReference>
<dbReference type="RefSeq" id="XP_065667327.1">
    <property type="nucleotide sequence ID" value="XM_065811255.1"/>
</dbReference>
<dbReference type="InterPro" id="IPR011010">
    <property type="entry name" value="DNA_brk_join_enz"/>
</dbReference>
<sequence>MSFCLKEVKRLGNHLRQYHKVPKNDVKALVKKATFVNERSTSESESLTESDESLSLEPYFDREVFRQGANFIDTSTESDEEWLASQYVSSRFNNKENLHCDSNDFSDISIESADFEDLDDKFYMTSSSEEKLVNEFVDWLVSIDGGQKPKRCALKHKGVILGIVRHQSDSEINYSNLSCHSFLNLWMGKLNKENKKPGTIKTYLGSIKHFLDFCIIKERSDIVTNEKHSKIKTQISKWEKTLWKSIQESRYEKDKVDLENFPSAEEIVFLDNSDIVRDANKIISSSSTIKLTKATFCLARDYLLTCIIFDNASRPGAISNMTLNEFKKSTEKKEGFIVSVMKHKTSYKGPAHIVLSHSLHLKVKKYIKFMRNMLDGVSKEDDSYVFLSWSGSPISSSMLSKQFSSFWQKGTGRSCLNPTIVRKYTTTLVHDKYPELKQNTANLLCHNVNTAEKSYAIVEKMNKVAETSKRIREVQRETFAGNQVLSLSSIFESEILRGSITLPEVREKFSQYSLGDISDVKKVKKVLDDVRYLIKKNKASDDDLDFNPKNCSDFETDKFTSDNCSFNKHSDIVPSSPTSSLNSITRNRKEYSQDDLILVNKHLKQFIDSNNPLLKKEVLKYLESVPECKLLLEKFGLRSLIIKIRTEKGKQ</sequence>
<keyword evidence="3" id="KW-1185">Reference proteome</keyword>
<proteinExistence type="predicted"/>